<evidence type="ECO:0000256" key="2">
    <source>
        <dbReference type="ARBA" id="ARBA00022618"/>
    </source>
</evidence>
<evidence type="ECO:0000256" key="3">
    <source>
        <dbReference type="ARBA" id="ARBA00022829"/>
    </source>
</evidence>
<name>A0A098E625_9ZZZZ</name>
<keyword evidence="4" id="KW-0131">Cell cycle</keyword>
<dbReference type="InterPro" id="IPR036388">
    <property type="entry name" value="WH-like_DNA-bd_sf"/>
</dbReference>
<dbReference type="Gene3D" id="1.10.10.10">
    <property type="entry name" value="Winged helix-like DNA-binding domain superfamily/Winged helix DNA-binding domain"/>
    <property type="match status" value="2"/>
</dbReference>
<evidence type="ECO:0000256" key="1">
    <source>
        <dbReference type="ARBA" id="ARBA00022490"/>
    </source>
</evidence>
<evidence type="ECO:0000313" key="5">
    <source>
        <dbReference type="EMBL" id="CEG11273.1"/>
    </source>
</evidence>
<keyword evidence="1" id="KW-0963">Cytoplasm</keyword>
<organism evidence="5">
    <name type="scientific">groundwater metagenome</name>
    <dbReference type="NCBI Taxonomy" id="717931"/>
    <lineage>
        <taxon>unclassified sequences</taxon>
        <taxon>metagenomes</taxon>
        <taxon>ecological metagenomes</taxon>
    </lineage>
</organism>
<dbReference type="Pfam" id="PF04079">
    <property type="entry name" value="SMC_ScpB"/>
    <property type="match status" value="1"/>
</dbReference>
<keyword evidence="3" id="KW-0159">Chromosome partition</keyword>
<reference evidence="5" key="1">
    <citation type="submission" date="2014-09" db="EMBL/GenBank/DDBJ databases">
        <authorList>
            <person name="Probst J Alexander"/>
        </authorList>
    </citation>
    <scope>NUCLEOTIDE SEQUENCE</scope>
</reference>
<dbReference type="PANTHER" id="PTHR34298">
    <property type="entry name" value="SEGREGATION AND CONDENSATION PROTEIN B"/>
    <property type="match status" value="1"/>
</dbReference>
<keyword evidence="2" id="KW-0132">Cell division</keyword>
<dbReference type="GO" id="GO:0051304">
    <property type="term" value="P:chromosome separation"/>
    <property type="evidence" value="ECO:0007669"/>
    <property type="project" value="InterPro"/>
</dbReference>
<dbReference type="InterPro" id="IPR036390">
    <property type="entry name" value="WH_DNA-bd_sf"/>
</dbReference>
<dbReference type="EMBL" id="CCXY01000042">
    <property type="protein sequence ID" value="CEG11273.1"/>
    <property type="molecule type" value="Genomic_DNA"/>
</dbReference>
<gene>
    <name evidence="5" type="ORF">MSIBF_A1360003</name>
</gene>
<accession>A0A098E625</accession>
<dbReference type="InterPro" id="IPR005234">
    <property type="entry name" value="ScpB_csome_segregation"/>
</dbReference>
<sequence>MEDNEIKKLIEGALFISGRNLGLEDLARICGLGNLGKVRQIADELKKDYEVRECAIKISTIENTYIMDIEENLKSKVSNFSLHPEITKGDLKILGFIAYHQPLKQADVFKNLGYVYEHIKKLEDLKFIESYREKNYKILKTTKKFDDHFCLKASDLKANLKAKNDSSIFNYE</sequence>
<dbReference type="PANTHER" id="PTHR34298:SF2">
    <property type="entry name" value="SEGREGATION AND CONDENSATION PROTEIN B"/>
    <property type="match status" value="1"/>
</dbReference>
<protein>
    <submittedName>
        <fullName evidence="5">Putative segregation and condensation protein B (ScpB)</fullName>
    </submittedName>
</protein>
<dbReference type="SUPFAM" id="SSF46785">
    <property type="entry name" value="Winged helix' DNA-binding domain"/>
    <property type="match status" value="2"/>
</dbReference>
<proteinExistence type="predicted"/>
<dbReference type="AlphaFoldDB" id="A0A098E625"/>
<dbReference type="GO" id="GO:0051301">
    <property type="term" value="P:cell division"/>
    <property type="evidence" value="ECO:0007669"/>
    <property type="project" value="UniProtKB-KW"/>
</dbReference>
<evidence type="ECO:0000256" key="4">
    <source>
        <dbReference type="ARBA" id="ARBA00023306"/>
    </source>
</evidence>